<dbReference type="GO" id="GO:0003676">
    <property type="term" value="F:nucleic acid binding"/>
    <property type="evidence" value="ECO:0007669"/>
    <property type="project" value="InterPro"/>
</dbReference>
<organism evidence="12 13">
    <name type="scientific">Drosophila guanche</name>
    <name type="common">Fruit fly</name>
    <dbReference type="NCBI Taxonomy" id="7266"/>
    <lineage>
        <taxon>Eukaryota</taxon>
        <taxon>Metazoa</taxon>
        <taxon>Ecdysozoa</taxon>
        <taxon>Arthropoda</taxon>
        <taxon>Hexapoda</taxon>
        <taxon>Insecta</taxon>
        <taxon>Pterygota</taxon>
        <taxon>Neoptera</taxon>
        <taxon>Endopterygota</taxon>
        <taxon>Diptera</taxon>
        <taxon>Brachycera</taxon>
        <taxon>Muscomorpha</taxon>
        <taxon>Ephydroidea</taxon>
        <taxon>Drosophilidae</taxon>
        <taxon>Drosophila</taxon>
        <taxon>Sophophora</taxon>
    </lineage>
</organism>
<feature type="region of interest" description="Disordered" evidence="9">
    <location>
        <begin position="682"/>
        <end position="729"/>
    </location>
</feature>
<feature type="domain" description="C2H2-type" evidence="10">
    <location>
        <begin position="1344"/>
        <end position="1366"/>
    </location>
</feature>
<dbReference type="PROSITE" id="PS51915">
    <property type="entry name" value="ZAD"/>
    <property type="match status" value="1"/>
</dbReference>
<comment type="subcellular location">
    <subcellularLocation>
        <location evidence="1">Nucleus</location>
    </subcellularLocation>
</comment>
<keyword evidence="13" id="KW-1185">Reference proteome</keyword>
<evidence type="ECO:0000259" key="11">
    <source>
        <dbReference type="PROSITE" id="PS51915"/>
    </source>
</evidence>
<feature type="domain" description="C2H2-type" evidence="10">
    <location>
        <begin position="1401"/>
        <end position="1428"/>
    </location>
</feature>
<reference evidence="13" key="1">
    <citation type="submission" date="2018-01" db="EMBL/GenBank/DDBJ databases">
        <authorList>
            <person name="Alioto T."/>
            <person name="Alioto T."/>
        </authorList>
    </citation>
    <scope>NUCLEOTIDE SEQUENCE [LARGE SCALE GENOMIC DNA]</scope>
</reference>
<evidence type="ECO:0000256" key="7">
    <source>
        <dbReference type="PROSITE-ProRule" id="PRU00042"/>
    </source>
</evidence>
<feature type="domain" description="C2H2-type" evidence="10">
    <location>
        <begin position="878"/>
        <end position="900"/>
    </location>
</feature>
<gene>
    <name evidence="12" type="ORF">DGUA_6G010137</name>
</gene>
<evidence type="ECO:0000256" key="6">
    <source>
        <dbReference type="ARBA" id="ARBA00023242"/>
    </source>
</evidence>
<dbReference type="GO" id="GO:0005634">
    <property type="term" value="C:nucleus"/>
    <property type="evidence" value="ECO:0007669"/>
    <property type="project" value="UniProtKB-SubCell"/>
</dbReference>
<feature type="region of interest" description="Disordered" evidence="9">
    <location>
        <begin position="155"/>
        <end position="183"/>
    </location>
</feature>
<feature type="domain" description="C2H2-type" evidence="10">
    <location>
        <begin position="770"/>
        <end position="798"/>
    </location>
</feature>
<dbReference type="SUPFAM" id="SSF57667">
    <property type="entry name" value="beta-beta-alpha zinc fingers"/>
    <property type="match status" value="4"/>
</dbReference>
<dbReference type="PANTHER" id="PTHR24406">
    <property type="entry name" value="TRANSCRIPTIONAL REPRESSOR CTCFL-RELATED"/>
    <property type="match status" value="1"/>
</dbReference>
<feature type="region of interest" description="Disordered" evidence="9">
    <location>
        <begin position="1121"/>
        <end position="1158"/>
    </location>
</feature>
<feature type="domain" description="C2H2-type" evidence="10">
    <location>
        <begin position="1077"/>
        <end position="1100"/>
    </location>
</feature>
<feature type="region of interest" description="Disordered" evidence="9">
    <location>
        <begin position="2002"/>
        <end position="2031"/>
    </location>
</feature>
<feature type="compositionally biased region" description="Basic residues" evidence="9">
    <location>
        <begin position="1142"/>
        <end position="1153"/>
    </location>
</feature>
<feature type="domain" description="C2H2-type" evidence="10">
    <location>
        <begin position="548"/>
        <end position="576"/>
    </location>
</feature>
<feature type="compositionally biased region" description="Acidic residues" evidence="9">
    <location>
        <begin position="1808"/>
        <end position="1830"/>
    </location>
</feature>
<feature type="compositionally biased region" description="Low complexity" evidence="9">
    <location>
        <begin position="1437"/>
        <end position="1450"/>
    </location>
</feature>
<dbReference type="InterPro" id="IPR003604">
    <property type="entry name" value="Matrin/U1-like-C_Znf_C2H2"/>
</dbReference>
<feature type="region of interest" description="Disordered" evidence="9">
    <location>
        <begin position="1464"/>
        <end position="1510"/>
    </location>
</feature>
<evidence type="ECO:0000313" key="13">
    <source>
        <dbReference type="Proteomes" id="UP000268350"/>
    </source>
</evidence>
<keyword evidence="4 7" id="KW-0863">Zinc-finger</keyword>
<evidence type="ECO:0000259" key="10">
    <source>
        <dbReference type="PROSITE" id="PS50157"/>
    </source>
</evidence>
<feature type="domain" description="ZAD" evidence="11">
    <location>
        <begin position="64"/>
        <end position="140"/>
    </location>
</feature>
<dbReference type="SMART" id="SM00355">
    <property type="entry name" value="ZnF_C2H2"/>
    <property type="match status" value="17"/>
</dbReference>
<feature type="region of interest" description="Disordered" evidence="9">
    <location>
        <begin position="1629"/>
        <end position="1648"/>
    </location>
</feature>
<feature type="compositionally biased region" description="Gly residues" evidence="9">
    <location>
        <begin position="706"/>
        <end position="721"/>
    </location>
</feature>
<keyword evidence="3" id="KW-0677">Repeat</keyword>
<evidence type="ECO:0000256" key="3">
    <source>
        <dbReference type="ARBA" id="ARBA00022737"/>
    </source>
</evidence>
<keyword evidence="5 8" id="KW-0862">Zinc</keyword>
<feature type="region of interest" description="Disordered" evidence="9">
    <location>
        <begin position="1281"/>
        <end position="1315"/>
    </location>
</feature>
<feature type="domain" description="C2H2-type" evidence="10">
    <location>
        <begin position="1180"/>
        <end position="1202"/>
    </location>
</feature>
<feature type="domain" description="C2H2-type" evidence="10">
    <location>
        <begin position="1955"/>
        <end position="1982"/>
    </location>
</feature>
<dbReference type="Pfam" id="PF12874">
    <property type="entry name" value="zf-met"/>
    <property type="match status" value="2"/>
</dbReference>
<dbReference type="PROSITE" id="PS00028">
    <property type="entry name" value="ZINC_FINGER_C2H2_1"/>
    <property type="match status" value="15"/>
</dbReference>
<feature type="compositionally biased region" description="Acidic residues" evidence="9">
    <location>
        <begin position="1860"/>
        <end position="1880"/>
    </location>
</feature>
<feature type="domain" description="C2H2-type" evidence="10">
    <location>
        <begin position="1512"/>
        <end position="1540"/>
    </location>
</feature>
<dbReference type="Pfam" id="PF07776">
    <property type="entry name" value="zf-AD"/>
    <property type="match status" value="1"/>
</dbReference>
<dbReference type="SMART" id="SM00451">
    <property type="entry name" value="ZnF_U1"/>
    <property type="match status" value="3"/>
</dbReference>
<feature type="region of interest" description="Disordered" evidence="9">
    <location>
        <begin position="1429"/>
        <end position="1450"/>
    </location>
</feature>
<dbReference type="EMBL" id="OUUW01000003">
    <property type="protein sequence ID" value="SPP77646.1"/>
    <property type="molecule type" value="Genomic_DNA"/>
</dbReference>
<feature type="compositionally biased region" description="Low complexity" evidence="9">
    <location>
        <begin position="1632"/>
        <end position="1646"/>
    </location>
</feature>
<dbReference type="InterPro" id="IPR012934">
    <property type="entry name" value="Znf_AD"/>
</dbReference>
<feature type="compositionally biased region" description="Acidic residues" evidence="9">
    <location>
        <begin position="1684"/>
        <end position="1748"/>
    </location>
</feature>
<dbReference type="GO" id="GO:0008270">
    <property type="term" value="F:zinc ion binding"/>
    <property type="evidence" value="ECO:0007669"/>
    <property type="project" value="UniProtKB-UniRule"/>
</dbReference>
<keyword evidence="2 8" id="KW-0479">Metal-binding</keyword>
<feature type="binding site" evidence="8">
    <location>
        <position position="113"/>
    </location>
    <ligand>
        <name>Zn(2+)</name>
        <dbReference type="ChEBI" id="CHEBI:29105"/>
    </ligand>
</feature>
<feature type="region of interest" description="Disordered" evidence="9">
    <location>
        <begin position="1677"/>
        <end position="1953"/>
    </location>
</feature>
<feature type="compositionally biased region" description="Polar residues" evidence="9">
    <location>
        <begin position="1835"/>
        <end position="1858"/>
    </location>
</feature>
<dbReference type="InterPro" id="IPR013087">
    <property type="entry name" value="Znf_C2H2_type"/>
</dbReference>
<evidence type="ECO:0000256" key="2">
    <source>
        <dbReference type="ARBA" id="ARBA00022723"/>
    </source>
</evidence>
<feature type="binding site" evidence="8">
    <location>
        <position position="69"/>
    </location>
    <ligand>
        <name>Zn(2+)</name>
        <dbReference type="ChEBI" id="CHEBI:29105"/>
    </ligand>
</feature>
<feature type="domain" description="C2H2-type" evidence="10">
    <location>
        <begin position="739"/>
        <end position="767"/>
    </location>
</feature>
<feature type="compositionally biased region" description="Low complexity" evidence="9">
    <location>
        <begin position="1755"/>
        <end position="1772"/>
    </location>
</feature>
<dbReference type="OrthoDB" id="6077919at2759"/>
<dbReference type="SMART" id="SM00868">
    <property type="entry name" value="zf-AD"/>
    <property type="match status" value="1"/>
</dbReference>
<sequence length="2031" mass="221985">MCDTAATTTTTVVATTTVAAASSVSGPGTSQSQGTAAATSATAGATPPATTTAKPEQQQRARQNCCRLCIAPASECISIINSYAADKEPLSTKIHNCVNIKITPQDRLSLQICHACISYLNSWQSFKNRSVSAQTKQRQWLEANKSKLLSYLDLNSAENGGGHQQHQQNQSQQQHQQHHSENDIDLEKPSAAQILDGIPSLKKRKSLTVYPLPAIPIKDEPIDTDDDYQMKSLDESEDMVDPTMFLERSEHEGDIPLMTSDYDYTAQHGVNAETAAASLPPNAVANVAAAGDSKVASCRACSLQFSTRANARRHERNLHPNLFQLSTDSPNNTPITKPTPALAAALEIQRAAAEAATEEASKAAGAAGGNISTQKYRQVVMNAFIKCEGGGFNYDSPEQYQPLLTRDKVEFIEQNYEFLEQYQTMTCRCCEKYFTTYKNFMAHVRKKYPLLPRNLCFNCLKMNESKALFISHLKKRNCINLYRVLNALRGKQPNFHPSTSDMGSFGGETSNAAITSPTVVVPLLMDNSSSGERPEKLRAKELLVNKLYECKLCPKGFRTKHEFRTHVYDKHADVQRKDNNSIQCSFCGLDFADPVDRRRHYNNMDCIVRLRCMTCDAKVETHQRFLDHVYQDHLGGISSDNASTASGLVGSSSSIENSPGKRSLLGALGIGVCSPADESRSGSAAAGAGGSAGAAPNQTSTPKPTSGGGGVACTTPGGSGGSLNRDSAPKSQYFSRMPQVCPICGQQYNNYNNVLRHMESKHPNKLPETYKCVRCGLGYPRISYLREHMINVHGVDKNRHSGGFEYIVNADAVKLADGSTPNVSTGRYDYVMKDLMSITNGGTLDDDEEETGSVAKKIRLDDSSNNSSLVGGVASQQKECPICNALFSNNIGLSNHMRSHYTASNSVNAALVAANRMTPKSLTITATPATETVTSATASLDVEDDEALIALEKAKIMASVNAARAARVASAASGASASSVPPAMANQTPQEQAVFRRSLDQAADRRFRRMRCRICQRRFSSKKSYRYHMLTDHQVQNVQFIKCKLCNAEFAYEKGLKVHLFKVHGRAIKDEMIVKQFECDVCSIVYSSELELKQHKKSVHKFTSSVSVSASASASASVSASASTSSKMDDDSMMLEDMGGNRSRHHQHQHHSSKASADSVDQSIISGAAATATTTPLYWYQCKYCPSNFNTNKKLAIHINSHDEFDSNDYSCKDCGNVYSGRKSLWVHRYKKHPQVPDPIECTLCRKVFFDHQMLDNHTPTCNRKPITATGAHQQELLTQANQSQGRAVFRHKTGDDDDEEDMQQHHQQQQDAGDAVATVTAATAAAAATSSGGSSKKMRIPEVACTICGARFTDQEHFSKHIQKHEQDLYVDNPLAAMFDDGPADAAQLKIEGQNENGEYACDMCTKTFPQVIALKVHHKWHFRGDSKQNHIDSETTNINNNNNNSVNNSTSMLRELHAVGLTPNQQQQQQHQSQQQNSTSTPNNNNRSSSNNNNNSSSTKSKSMKRKRELKCEYCPSTFISNNNLRRHMYELHKHEVSSLPAPPVIVVDEPLSCRRCGDIQFETKELWIEHKLADAKVVRPFCPFQWGCDMCGEYLSRKEKLMNHINNHLKEDVIVPVATQAAIDRERAASSSEATTSKATSASVLVEQKPTGTALQKKTEENGGLDAAVATAAESVKAGEDDSEMEDVDSSDADEESSGTGDEEDDDDDDGGEDDEDDDDEEDELQDDDDDDDEEEEGEGEDEEGVPPPTPAAQLLQHKQPQQQQQQHKANNNSIDNVDDLVEEVNSSDDEEADVEVGSESQTQSDEDDDDEEDDEADISEEEEGEELGSAQPLTNGKSNEHNATPQQQMEQILPSSDEEGENENDNDNDNVEEDGGNADGHTLAIEDIIEEEYDEDDDMEEVYDDQNADGGATSSVSSSESESTSSTTSNSHSTGERRKKAGGDESSNPSFTCDLCQLCFDSQELLQSHIKSHFRNAPKISAKSTATATVTTVASATTVPSSCNNNASTKSSLKHSPAAASGGSSSN</sequence>
<feature type="compositionally biased region" description="Low complexity" evidence="9">
    <location>
        <begin position="1464"/>
        <end position="1503"/>
    </location>
</feature>
<keyword evidence="6" id="KW-0539">Nucleus</keyword>
<feature type="region of interest" description="Disordered" evidence="9">
    <location>
        <begin position="22"/>
        <end position="57"/>
    </location>
</feature>
<dbReference type="Gene3D" id="3.30.160.60">
    <property type="entry name" value="Classic Zinc Finger"/>
    <property type="match status" value="6"/>
</dbReference>
<name>A0A3B0JWA1_DROGU</name>
<feature type="compositionally biased region" description="Acidic residues" evidence="9">
    <location>
        <begin position="1780"/>
        <end position="1800"/>
    </location>
</feature>
<dbReference type="Pfam" id="PF00096">
    <property type="entry name" value="zf-C2H2"/>
    <property type="match status" value="4"/>
</dbReference>
<dbReference type="STRING" id="7266.A0A3B0JWA1"/>
<proteinExistence type="predicted"/>
<dbReference type="SUPFAM" id="SSF57716">
    <property type="entry name" value="Glucocorticoid receptor-like (DNA-binding domain)"/>
    <property type="match status" value="1"/>
</dbReference>
<feature type="compositionally biased region" description="Low complexity" evidence="9">
    <location>
        <begin position="22"/>
        <end position="53"/>
    </location>
</feature>
<evidence type="ECO:0000256" key="5">
    <source>
        <dbReference type="ARBA" id="ARBA00022833"/>
    </source>
</evidence>
<evidence type="ECO:0000256" key="8">
    <source>
        <dbReference type="PROSITE-ProRule" id="PRU01263"/>
    </source>
</evidence>
<dbReference type="InterPro" id="IPR050888">
    <property type="entry name" value="ZnF_C2H2-type_TF"/>
</dbReference>
<evidence type="ECO:0000256" key="1">
    <source>
        <dbReference type="ARBA" id="ARBA00004123"/>
    </source>
</evidence>
<feature type="compositionally biased region" description="Low complexity" evidence="9">
    <location>
        <begin position="1917"/>
        <end position="1937"/>
    </location>
</feature>
<feature type="compositionally biased region" description="Low complexity" evidence="9">
    <location>
        <begin position="1306"/>
        <end position="1315"/>
    </location>
</feature>
<evidence type="ECO:0000256" key="4">
    <source>
        <dbReference type="ARBA" id="ARBA00022771"/>
    </source>
</evidence>
<protein>
    <submittedName>
        <fullName evidence="12">Blast:Zinc finger protein hangover</fullName>
    </submittedName>
</protein>
<dbReference type="Gene3D" id="3.40.1800.20">
    <property type="match status" value="1"/>
</dbReference>
<feature type="compositionally biased region" description="Acidic residues" evidence="9">
    <location>
        <begin position="1891"/>
        <end position="1911"/>
    </location>
</feature>
<feature type="domain" description="C2H2-type" evidence="10">
    <location>
        <begin position="1210"/>
        <end position="1233"/>
    </location>
</feature>
<dbReference type="Proteomes" id="UP000268350">
    <property type="component" value="Unassembled WGS sequence"/>
</dbReference>
<feature type="binding site" evidence="8">
    <location>
        <position position="116"/>
    </location>
    <ligand>
        <name>Zn(2+)</name>
        <dbReference type="ChEBI" id="CHEBI:29105"/>
    </ligand>
</feature>
<dbReference type="PROSITE" id="PS50157">
    <property type="entry name" value="ZINC_FINGER_C2H2_2"/>
    <property type="match status" value="13"/>
</dbReference>
<evidence type="ECO:0000256" key="9">
    <source>
        <dbReference type="SAM" id="MobiDB-lite"/>
    </source>
</evidence>
<evidence type="ECO:0000313" key="12">
    <source>
        <dbReference type="EMBL" id="SPP77646.1"/>
    </source>
</evidence>
<feature type="compositionally biased region" description="Low complexity" evidence="9">
    <location>
        <begin position="2020"/>
        <end position="2031"/>
    </location>
</feature>
<accession>A0A3B0JWA1</accession>
<feature type="domain" description="C2H2-type" evidence="10">
    <location>
        <begin position="1589"/>
        <end position="1616"/>
    </location>
</feature>
<feature type="domain" description="C2H2-type" evidence="10">
    <location>
        <begin position="296"/>
        <end position="319"/>
    </location>
</feature>
<dbReference type="InterPro" id="IPR036236">
    <property type="entry name" value="Znf_C2H2_sf"/>
</dbReference>
<feature type="compositionally biased region" description="Low complexity" evidence="9">
    <location>
        <begin position="164"/>
        <end position="175"/>
    </location>
</feature>
<feature type="binding site" evidence="8">
    <location>
        <position position="66"/>
    </location>
    <ligand>
        <name>Zn(2+)</name>
        <dbReference type="ChEBI" id="CHEBI:29105"/>
    </ligand>
</feature>